<dbReference type="GO" id="GO:1990918">
    <property type="term" value="P:double-strand break repair involved in meiotic recombination"/>
    <property type="evidence" value="ECO:0007669"/>
    <property type="project" value="TreeGrafter"/>
</dbReference>
<evidence type="ECO:0008006" key="9">
    <source>
        <dbReference type="Google" id="ProtNLM"/>
    </source>
</evidence>
<proteinExistence type="inferred from homology"/>
<dbReference type="InterPro" id="IPR029448">
    <property type="entry name" value="FANCD2"/>
</dbReference>
<evidence type="ECO:0000256" key="4">
    <source>
        <dbReference type="ARBA" id="ARBA00023242"/>
    </source>
</evidence>
<dbReference type="GO" id="GO:0036297">
    <property type="term" value="P:interstrand cross-link repair"/>
    <property type="evidence" value="ECO:0007669"/>
    <property type="project" value="TreeGrafter"/>
</dbReference>
<dbReference type="GO" id="GO:0000793">
    <property type="term" value="C:condensed chromosome"/>
    <property type="evidence" value="ECO:0007669"/>
    <property type="project" value="TreeGrafter"/>
</dbReference>
<comment type="subcellular location">
    <subcellularLocation>
        <location evidence="1">Nucleus</location>
    </subcellularLocation>
</comment>
<dbReference type="OrthoDB" id="27031at2759"/>
<accession>A0A9P0D9A1</accession>
<dbReference type="PANTHER" id="PTHR32086:SF0">
    <property type="entry name" value="FANCONI ANEMIA GROUP D2 PROTEIN"/>
    <property type="match status" value="1"/>
</dbReference>
<dbReference type="GO" id="GO:0031573">
    <property type="term" value="P:mitotic intra-S DNA damage checkpoint signaling"/>
    <property type="evidence" value="ECO:0007669"/>
    <property type="project" value="TreeGrafter"/>
</dbReference>
<dbReference type="GO" id="GO:0070182">
    <property type="term" value="F:DNA polymerase binding"/>
    <property type="evidence" value="ECO:0007669"/>
    <property type="project" value="TreeGrafter"/>
</dbReference>
<gene>
    <name evidence="7" type="ORF">PSYICH_LOCUS14080</name>
</gene>
<feature type="region of interest" description="Disordered" evidence="6">
    <location>
        <begin position="1340"/>
        <end position="1380"/>
    </location>
</feature>
<name>A0A9P0D9A1_9CUCU</name>
<feature type="compositionally biased region" description="Polar residues" evidence="6">
    <location>
        <begin position="1366"/>
        <end position="1380"/>
    </location>
</feature>
<organism evidence="7 8">
    <name type="scientific">Psylliodes chrysocephalus</name>
    <dbReference type="NCBI Taxonomy" id="3402493"/>
    <lineage>
        <taxon>Eukaryota</taxon>
        <taxon>Metazoa</taxon>
        <taxon>Ecdysozoa</taxon>
        <taxon>Arthropoda</taxon>
        <taxon>Hexapoda</taxon>
        <taxon>Insecta</taxon>
        <taxon>Pterygota</taxon>
        <taxon>Neoptera</taxon>
        <taxon>Endopterygota</taxon>
        <taxon>Coleoptera</taxon>
        <taxon>Polyphaga</taxon>
        <taxon>Cucujiformia</taxon>
        <taxon>Chrysomeloidea</taxon>
        <taxon>Chrysomelidae</taxon>
        <taxon>Galerucinae</taxon>
        <taxon>Alticini</taxon>
        <taxon>Psylliodes</taxon>
    </lineage>
</organism>
<evidence type="ECO:0000313" key="8">
    <source>
        <dbReference type="Proteomes" id="UP001153636"/>
    </source>
</evidence>
<evidence type="ECO:0000256" key="2">
    <source>
        <dbReference type="ARBA" id="ARBA00022499"/>
    </source>
</evidence>
<dbReference type="PANTHER" id="PTHR32086">
    <property type="entry name" value="FANCONI ANEMIA GROUP D2 PROTEIN"/>
    <property type="match status" value="1"/>
</dbReference>
<comment type="similarity">
    <text evidence="5">Belongs to the Fanconi anemia protein FANCD2 family.</text>
</comment>
<evidence type="ECO:0000256" key="3">
    <source>
        <dbReference type="ARBA" id="ARBA00022843"/>
    </source>
</evidence>
<dbReference type="Pfam" id="PF14631">
    <property type="entry name" value="FancD2"/>
    <property type="match status" value="1"/>
</dbReference>
<keyword evidence="3" id="KW-0832">Ubl conjugation</keyword>
<protein>
    <recommendedName>
        <fullName evidence="9">Fanconi anemia group D2 protein</fullName>
    </recommendedName>
</protein>
<keyword evidence="2" id="KW-1017">Isopeptide bond</keyword>
<dbReference type="Proteomes" id="UP001153636">
    <property type="component" value="Chromosome 8"/>
</dbReference>
<dbReference type="GO" id="GO:0005634">
    <property type="term" value="C:nucleus"/>
    <property type="evidence" value="ECO:0007669"/>
    <property type="project" value="UniProtKB-SubCell"/>
</dbReference>
<evidence type="ECO:0000256" key="6">
    <source>
        <dbReference type="SAM" id="MobiDB-lite"/>
    </source>
</evidence>
<dbReference type="GO" id="GO:0007129">
    <property type="term" value="P:homologous chromosome pairing at meiosis"/>
    <property type="evidence" value="ECO:0007669"/>
    <property type="project" value="TreeGrafter"/>
</dbReference>
<dbReference type="EMBL" id="OV651820">
    <property type="protein sequence ID" value="CAH1114224.1"/>
    <property type="molecule type" value="Genomic_DNA"/>
</dbReference>
<evidence type="ECO:0000256" key="5">
    <source>
        <dbReference type="ARBA" id="ARBA00093456"/>
    </source>
</evidence>
<evidence type="ECO:0000313" key="7">
    <source>
        <dbReference type="EMBL" id="CAH1114224.1"/>
    </source>
</evidence>
<keyword evidence="8" id="KW-1185">Reference proteome</keyword>
<reference evidence="7" key="1">
    <citation type="submission" date="2022-01" db="EMBL/GenBank/DDBJ databases">
        <authorList>
            <person name="King R."/>
        </authorList>
    </citation>
    <scope>NUCLEOTIDE SEQUENCE</scope>
</reference>
<sequence>MLSNFIKNCGCWIMSQSSQFSQVLTSQNPGFIKTQEIKNQIKVFKEILAVNGIELSLSDEPHVLTQEQALVVRDLEKYLDKSDRPFKNFVAGLKLMCKKEKYFRKALVLTKLRKNNSNEALSGTQQKNEQESLFRIFLKVPSLQTDVFEIIFDEITSVCSDSSDDTSWLHLLLNTLRYLPYVKDPEQLTTKLIDILEIATYPAQLEILDTIPEIIPDSQSSETTKQLCKLLDDKDELTGAIIDCLNALDLDNEMRTDVQNRILDRISSGTSLKDFPILLSFLMTDCKSQNSVPVLLKIRNALDSIMVTIQKTKEKETSKILIFNKLQSFTLSSKAISEAWLNMISSIRSHSDHRPIDYLIMFMLYNIVPFKKRIIEAIFKKRVHAGLFKINLLEKMFEKYLPQQLLKDYFTSIVEIGCTLVKTASNDQIVKEFSSTLFKLLFNHEYTESIYRREILNSLIVLTGASDKNIVSNVLNIISSFLSNSDKLEQHIIILTRLLEKLDTLQPSDVKVVFEILCTLTCGPNADASMSGVQNEIHIIVRKQLCSTKKSIKYRGIISAVVMARSIARISDNSDTSSLPTTPIKHLSDLPQGRAREAATLLELANTCSMGNPDLMGLYYDQLASMLIANYHLDKFFLAWLYETITGDFRKLYISEVIPPPVNDIEMSLQYILNNPQEVETPMGINISGLTLNKNPTILVLSPHFRLLRLLHYRQQDGKLSTIDALLGCAIILPTVDDVEDLESDQINQVADCFFHCANWFRELISGFVTQKDKTLRSKVVKRLKNLIEIENKLRLCIRKAPDHKFPASYFDLSLEGNKTLPAIAKTDSKGKNPKKKVKSAATVELDETANTTAHTQATQVKKKSSVSKISHTESNIHFRDLDTDVVILLKYPLKLELDDSTESSSSTQTSKTTLDLDQLKFLLKDLVAKLVVTTQSKNSGLSHLNEVIPLHIMTDIGFVLPNLDSHLKIILNKINGLLEEIDGRLDLPEMFMPAALDFKNCFGLIMEAFLLIFSWTGFQHSTNLEVLKNMLKSIRSNEQSQSLRSAHRLIIEFINRLAGYIEQCLELQHAVYLIKTMQALYSVTNPAPEIEKKISSVSEKLLSKRWYNQKGVLDSGRNANLNIDVLIKTYLNTANVETIAGLVGTLQDEVEMLKSKNDCLPMLESIDKQNFHVFYNGLCSALLNRIKSEIQSLTNDQHLELWYNTTLTMQGLMTVVKKQEAKINLVCFLKKSIGILKVFLSHGIPMMELMLRSNPDEVVAIFKTLQTSTRFLHHLCCYTKFNKDASLMAFVPQFRLTLESLIYRVKAALVANNCSTAFWMGNLRNRDLHGEDILSQSTVMTDDNNAGNDEALPSDDSDDGLIIATQDSDNRSVSSEVFD</sequence>
<keyword evidence="4" id="KW-0539">Nucleus</keyword>
<evidence type="ECO:0000256" key="1">
    <source>
        <dbReference type="ARBA" id="ARBA00004123"/>
    </source>
</evidence>